<evidence type="ECO:0000313" key="1">
    <source>
        <dbReference type="EMBL" id="POM62420.1"/>
    </source>
</evidence>
<accession>A0A2P4XA44</accession>
<organism evidence="1 2">
    <name type="scientific">Phytophthora palmivora</name>
    <dbReference type="NCBI Taxonomy" id="4796"/>
    <lineage>
        <taxon>Eukaryota</taxon>
        <taxon>Sar</taxon>
        <taxon>Stramenopiles</taxon>
        <taxon>Oomycota</taxon>
        <taxon>Peronosporomycetes</taxon>
        <taxon>Peronosporales</taxon>
        <taxon>Peronosporaceae</taxon>
        <taxon>Phytophthora</taxon>
    </lineage>
</organism>
<dbReference type="EMBL" id="NCKW01015576">
    <property type="protein sequence ID" value="POM62420.1"/>
    <property type="molecule type" value="Genomic_DNA"/>
</dbReference>
<dbReference type="OrthoDB" id="79194at2759"/>
<protein>
    <submittedName>
        <fullName evidence="1">Gag protein</fullName>
    </submittedName>
</protein>
<proteinExistence type="predicted"/>
<name>A0A2P4XA44_9STRA</name>
<dbReference type="Proteomes" id="UP000237271">
    <property type="component" value="Unassembled WGS sequence"/>
</dbReference>
<sequence length="133" mass="15407">MKPAQPKLSLKSTLNYEEKEGENLHFWVREVELAMETARPSDFESLSPCRAKTWAYTREATTPGCFTTWAQLCQHLRAAFLPANYEYRYEEKEGENLHFWVREVELAMETALISTKRLRVAFSLSNLGGRAKT</sequence>
<evidence type="ECO:0000313" key="2">
    <source>
        <dbReference type="Proteomes" id="UP000237271"/>
    </source>
</evidence>
<gene>
    <name evidence="1" type="ORF">PHPALM_28429</name>
</gene>
<reference evidence="1 2" key="1">
    <citation type="journal article" date="2017" name="Genome Biol. Evol.">
        <title>Phytophthora megakarya and P. palmivora, closely related causal agents of cacao black pod rot, underwent increases in genome sizes and gene numbers by different mechanisms.</title>
        <authorList>
            <person name="Ali S.S."/>
            <person name="Shao J."/>
            <person name="Lary D.J."/>
            <person name="Kronmiller B."/>
            <person name="Shen D."/>
            <person name="Strem M.D."/>
            <person name="Amoako-Attah I."/>
            <person name="Akrofi A.Y."/>
            <person name="Begoude B.A."/>
            <person name="Ten Hoopen G.M."/>
            <person name="Coulibaly K."/>
            <person name="Kebe B.I."/>
            <person name="Melnick R.L."/>
            <person name="Guiltinan M.J."/>
            <person name="Tyler B.M."/>
            <person name="Meinhardt L.W."/>
            <person name="Bailey B.A."/>
        </authorList>
    </citation>
    <scope>NUCLEOTIDE SEQUENCE [LARGE SCALE GENOMIC DNA]</scope>
    <source>
        <strain evidence="2">sbr112.9</strain>
    </source>
</reference>
<keyword evidence="2" id="KW-1185">Reference proteome</keyword>
<comment type="caution">
    <text evidence="1">The sequence shown here is derived from an EMBL/GenBank/DDBJ whole genome shotgun (WGS) entry which is preliminary data.</text>
</comment>
<dbReference type="AlphaFoldDB" id="A0A2P4XA44"/>